<evidence type="ECO:0000313" key="2">
    <source>
        <dbReference type="Proteomes" id="UP001642360"/>
    </source>
</evidence>
<dbReference type="Proteomes" id="UP001642360">
    <property type="component" value="Unassembled WGS sequence"/>
</dbReference>
<reference evidence="1 2" key="1">
    <citation type="submission" date="2024-02" db="EMBL/GenBank/DDBJ databases">
        <authorList>
            <person name="Vignale AGUSTIN F."/>
            <person name="Sosa J E."/>
            <person name="Modenutti C."/>
        </authorList>
    </citation>
    <scope>NUCLEOTIDE SEQUENCE [LARGE SCALE GENOMIC DNA]</scope>
</reference>
<dbReference type="EMBL" id="CAUOFW020005758">
    <property type="protein sequence ID" value="CAK9171501.1"/>
    <property type="molecule type" value="Genomic_DNA"/>
</dbReference>
<proteinExistence type="predicted"/>
<sequence>MSTFLLSSHPVSPFPIHIAESQTEVKAEESNIIIEDPSVSLNPNEHIVEEYSHSRVAEGGKDEKTVQGFDGAVMNITDSHSPERKDGNDFLSSSFEKKAEVFSGPVTVINLNCKYLIELTSKKLFIEFKYPPQPWIQ</sequence>
<gene>
    <name evidence="1" type="ORF">ILEXP_LOCUS41071</name>
</gene>
<evidence type="ECO:0000313" key="1">
    <source>
        <dbReference type="EMBL" id="CAK9171501.1"/>
    </source>
</evidence>
<organism evidence="1 2">
    <name type="scientific">Ilex paraguariensis</name>
    <name type="common">yerba mate</name>
    <dbReference type="NCBI Taxonomy" id="185542"/>
    <lineage>
        <taxon>Eukaryota</taxon>
        <taxon>Viridiplantae</taxon>
        <taxon>Streptophyta</taxon>
        <taxon>Embryophyta</taxon>
        <taxon>Tracheophyta</taxon>
        <taxon>Spermatophyta</taxon>
        <taxon>Magnoliopsida</taxon>
        <taxon>eudicotyledons</taxon>
        <taxon>Gunneridae</taxon>
        <taxon>Pentapetalae</taxon>
        <taxon>asterids</taxon>
        <taxon>campanulids</taxon>
        <taxon>Aquifoliales</taxon>
        <taxon>Aquifoliaceae</taxon>
        <taxon>Ilex</taxon>
    </lineage>
</organism>
<keyword evidence="2" id="KW-1185">Reference proteome</keyword>
<name>A0ABC8TPX0_9AQUA</name>
<protein>
    <submittedName>
        <fullName evidence="1">Uncharacterized protein</fullName>
    </submittedName>
</protein>
<dbReference type="AlphaFoldDB" id="A0ABC8TPX0"/>
<comment type="caution">
    <text evidence="1">The sequence shown here is derived from an EMBL/GenBank/DDBJ whole genome shotgun (WGS) entry which is preliminary data.</text>
</comment>
<accession>A0ABC8TPX0</accession>